<gene>
    <name evidence="1" type="ORF">BDN72DRAFT_906287</name>
</gene>
<reference evidence="1 2" key="1">
    <citation type="journal article" date="2019" name="Nat. Ecol. Evol.">
        <title>Megaphylogeny resolves global patterns of mushroom evolution.</title>
        <authorList>
            <person name="Varga T."/>
            <person name="Krizsan K."/>
            <person name="Foldi C."/>
            <person name="Dima B."/>
            <person name="Sanchez-Garcia M."/>
            <person name="Sanchez-Ramirez S."/>
            <person name="Szollosi G.J."/>
            <person name="Szarkandi J.G."/>
            <person name="Papp V."/>
            <person name="Albert L."/>
            <person name="Andreopoulos W."/>
            <person name="Angelini C."/>
            <person name="Antonin V."/>
            <person name="Barry K.W."/>
            <person name="Bougher N.L."/>
            <person name="Buchanan P."/>
            <person name="Buyck B."/>
            <person name="Bense V."/>
            <person name="Catcheside P."/>
            <person name="Chovatia M."/>
            <person name="Cooper J."/>
            <person name="Damon W."/>
            <person name="Desjardin D."/>
            <person name="Finy P."/>
            <person name="Geml J."/>
            <person name="Haridas S."/>
            <person name="Hughes K."/>
            <person name="Justo A."/>
            <person name="Karasinski D."/>
            <person name="Kautmanova I."/>
            <person name="Kiss B."/>
            <person name="Kocsube S."/>
            <person name="Kotiranta H."/>
            <person name="LaButti K.M."/>
            <person name="Lechner B.E."/>
            <person name="Liimatainen K."/>
            <person name="Lipzen A."/>
            <person name="Lukacs Z."/>
            <person name="Mihaltcheva S."/>
            <person name="Morgado L.N."/>
            <person name="Niskanen T."/>
            <person name="Noordeloos M.E."/>
            <person name="Ohm R.A."/>
            <person name="Ortiz-Santana B."/>
            <person name="Ovrebo C."/>
            <person name="Racz N."/>
            <person name="Riley R."/>
            <person name="Savchenko A."/>
            <person name="Shiryaev A."/>
            <person name="Soop K."/>
            <person name="Spirin V."/>
            <person name="Szebenyi C."/>
            <person name="Tomsovsky M."/>
            <person name="Tulloss R.E."/>
            <person name="Uehling J."/>
            <person name="Grigoriev I.V."/>
            <person name="Vagvolgyi C."/>
            <person name="Papp T."/>
            <person name="Martin F.M."/>
            <person name="Miettinen O."/>
            <person name="Hibbett D.S."/>
            <person name="Nagy L.G."/>
        </authorList>
    </citation>
    <scope>NUCLEOTIDE SEQUENCE [LARGE SCALE GENOMIC DNA]</scope>
    <source>
        <strain evidence="1 2">NL-1719</strain>
    </source>
</reference>
<sequence>MSSQHDNFVEFKDLPPHREKDIQAFLNFCHAWLVENPNGSLIREVKSMDFAKRQKLATEAVNLFNKHGYKELLSLKFVRAILRTAAVYIDSLPPSSQDTLPPGWHRIAHMYADASLPVITSHLLQGYIKGYSAHLAGLGEVRGEGRARIPAVAIRGLEEQIRDARRVYKDKYGRNPEDRVGEQSLRLRVSREQLKTIPQTLRRVADIEIEEKGMSGVAIRQVQSTASTNVKDVRFLLPGSQVTIHPGSTSPTPTPKGTGNHFSPDVAPPSVSLSRFPTDDLLGIITNLQQLHPHAQVHSSTSGETIYATKLNIRAQNILLLTKFDVFITQNLAAIARISYPTMTSLGVIPEIQEAIHSAFEDDDVLERIEGMS</sequence>
<dbReference type="Proteomes" id="UP000308600">
    <property type="component" value="Unassembled WGS sequence"/>
</dbReference>
<name>A0ACD2ZZT3_9AGAR</name>
<accession>A0ACD2ZZT3</accession>
<evidence type="ECO:0000313" key="2">
    <source>
        <dbReference type="Proteomes" id="UP000308600"/>
    </source>
</evidence>
<dbReference type="EMBL" id="ML209137">
    <property type="protein sequence ID" value="TFK58935.1"/>
    <property type="molecule type" value="Genomic_DNA"/>
</dbReference>
<organism evidence="1 2">
    <name type="scientific">Pluteus cervinus</name>
    <dbReference type="NCBI Taxonomy" id="181527"/>
    <lineage>
        <taxon>Eukaryota</taxon>
        <taxon>Fungi</taxon>
        <taxon>Dikarya</taxon>
        <taxon>Basidiomycota</taxon>
        <taxon>Agaricomycotina</taxon>
        <taxon>Agaricomycetes</taxon>
        <taxon>Agaricomycetidae</taxon>
        <taxon>Agaricales</taxon>
        <taxon>Pluteineae</taxon>
        <taxon>Pluteaceae</taxon>
        <taxon>Pluteus</taxon>
    </lineage>
</organism>
<evidence type="ECO:0000313" key="1">
    <source>
        <dbReference type="EMBL" id="TFK58935.1"/>
    </source>
</evidence>
<keyword evidence="2" id="KW-1185">Reference proteome</keyword>
<protein>
    <submittedName>
        <fullName evidence="1">Uncharacterized protein</fullName>
    </submittedName>
</protein>
<proteinExistence type="predicted"/>